<organism evidence="5 6">
    <name type="scientific">Zooshikella harenae</name>
    <dbReference type="NCBI Taxonomy" id="2827238"/>
    <lineage>
        <taxon>Bacteria</taxon>
        <taxon>Pseudomonadati</taxon>
        <taxon>Pseudomonadota</taxon>
        <taxon>Gammaproteobacteria</taxon>
        <taxon>Oceanospirillales</taxon>
        <taxon>Zooshikellaceae</taxon>
        <taxon>Zooshikella</taxon>
    </lineage>
</organism>
<evidence type="ECO:0000256" key="2">
    <source>
        <dbReference type="ARBA" id="ARBA00022989"/>
    </source>
</evidence>
<keyword evidence="2 4" id="KW-1133">Transmembrane helix</keyword>
<feature type="transmembrane region" description="Helical" evidence="4">
    <location>
        <begin position="165"/>
        <end position="183"/>
    </location>
</feature>
<evidence type="ECO:0000313" key="5">
    <source>
        <dbReference type="EMBL" id="MBU2712284.1"/>
    </source>
</evidence>
<feature type="transmembrane region" description="Helical" evidence="4">
    <location>
        <begin position="12"/>
        <end position="32"/>
    </location>
</feature>
<evidence type="ECO:0000313" key="6">
    <source>
        <dbReference type="Proteomes" id="UP000690515"/>
    </source>
</evidence>
<dbReference type="InterPro" id="IPR036259">
    <property type="entry name" value="MFS_trans_sf"/>
</dbReference>
<dbReference type="InterPro" id="IPR011701">
    <property type="entry name" value="MFS"/>
</dbReference>
<protein>
    <submittedName>
        <fullName evidence="5">MFS transporter</fullName>
    </submittedName>
</protein>
<dbReference type="RefSeq" id="WP_215820512.1">
    <property type="nucleotide sequence ID" value="NZ_JAGSOY010000034.1"/>
</dbReference>
<dbReference type="SUPFAM" id="SSF103473">
    <property type="entry name" value="MFS general substrate transporter"/>
    <property type="match status" value="1"/>
</dbReference>
<feature type="transmembrane region" description="Helical" evidence="4">
    <location>
        <begin position="268"/>
        <end position="287"/>
    </location>
</feature>
<comment type="caution">
    <text evidence="5">The sequence shown here is derived from an EMBL/GenBank/DDBJ whole genome shotgun (WGS) entry which is preliminary data.</text>
</comment>
<dbReference type="Gene3D" id="1.20.1250.20">
    <property type="entry name" value="MFS general substrate transporter like domains"/>
    <property type="match status" value="1"/>
</dbReference>
<evidence type="ECO:0000256" key="3">
    <source>
        <dbReference type="ARBA" id="ARBA00023136"/>
    </source>
</evidence>
<reference evidence="5 6" key="1">
    <citation type="submission" date="2021-04" db="EMBL/GenBank/DDBJ databases">
        <authorList>
            <person name="Pira H."/>
            <person name="Risdian C."/>
            <person name="Wink J."/>
        </authorList>
    </citation>
    <scope>NUCLEOTIDE SEQUENCE [LARGE SCALE GENOMIC DNA]</scope>
    <source>
        <strain evidence="5 6">WH53</strain>
    </source>
</reference>
<keyword evidence="3 4" id="KW-0472">Membrane</keyword>
<feature type="transmembrane region" description="Helical" evidence="4">
    <location>
        <begin position="233"/>
        <end position="256"/>
    </location>
</feature>
<feature type="transmembrane region" description="Helical" evidence="4">
    <location>
        <begin position="332"/>
        <end position="350"/>
    </location>
</feature>
<keyword evidence="6" id="KW-1185">Reference proteome</keyword>
<dbReference type="Proteomes" id="UP000690515">
    <property type="component" value="Unassembled WGS sequence"/>
</dbReference>
<feature type="transmembrane region" description="Helical" evidence="4">
    <location>
        <begin position="293"/>
        <end position="311"/>
    </location>
</feature>
<feature type="transmembrane region" description="Helical" evidence="4">
    <location>
        <begin position="356"/>
        <end position="375"/>
    </location>
</feature>
<name>A0ABS5ZDZ0_9GAMM</name>
<feature type="transmembrane region" description="Helical" evidence="4">
    <location>
        <begin position="204"/>
        <end position="227"/>
    </location>
</feature>
<dbReference type="EMBL" id="JAGSOY010000034">
    <property type="protein sequence ID" value="MBU2712284.1"/>
    <property type="molecule type" value="Genomic_DNA"/>
</dbReference>
<feature type="transmembrane region" description="Helical" evidence="4">
    <location>
        <begin position="52"/>
        <end position="71"/>
    </location>
</feature>
<gene>
    <name evidence="5" type="ORF">KCG35_14555</name>
</gene>
<keyword evidence="1 4" id="KW-0812">Transmembrane</keyword>
<accession>A0ABS5ZDZ0</accession>
<feature type="transmembrane region" description="Helical" evidence="4">
    <location>
        <begin position="76"/>
        <end position="92"/>
    </location>
</feature>
<evidence type="ECO:0000256" key="1">
    <source>
        <dbReference type="ARBA" id="ARBA00022692"/>
    </source>
</evidence>
<sequence>MKLIKQHNQPYLFLVLLAVAMPFTFSVWNVQLNNAVVELASFTGKEIGMLQSIREIPGLLAISAILFLLFILEQRFAVFALVLLSGGVALTGQFTSVLGFYLTTLLMSFGFHYLETTRDSLALQWLPKKTAPTQLGKLLAVTSYSSLAAYGMVWLLQQLSLSYEVIYLVAGAIGLCLASYLWFKFPIFEQSTQQHKKLIFRKKYWLFYLLTFMSGARRQIFIVFAAFMMVETFHYSVSEITLLFIINHIVSIWLAPKIGKMVQQFGERLILSLEYIGLIIVFTGYAWVESSEIAAMLYVVDHIFFAMAIALKTYMQKVVDEQDIAATAAMNFTINHIAAVFLPVILGVVWLTSPDLVFYIGVLLAILSFMLVQLIPYTLRQVTPVGPQVINVDG</sequence>
<dbReference type="Pfam" id="PF07690">
    <property type="entry name" value="MFS_1"/>
    <property type="match status" value="1"/>
</dbReference>
<evidence type="ECO:0000256" key="4">
    <source>
        <dbReference type="SAM" id="Phobius"/>
    </source>
</evidence>
<proteinExistence type="predicted"/>